<evidence type="ECO:0000259" key="7">
    <source>
        <dbReference type="Pfam" id="PF01212"/>
    </source>
</evidence>
<dbReference type="Proteomes" id="UP000326287">
    <property type="component" value="Chromosome"/>
</dbReference>
<dbReference type="GO" id="GO:0006567">
    <property type="term" value="P:L-threonine catabolic process"/>
    <property type="evidence" value="ECO:0007669"/>
    <property type="project" value="TreeGrafter"/>
</dbReference>
<dbReference type="AlphaFoldDB" id="A0A5P9NIF4"/>
<dbReference type="NCBIfam" id="NF007825">
    <property type="entry name" value="PRK10534.1"/>
    <property type="match status" value="1"/>
</dbReference>
<keyword evidence="9" id="KW-1185">Reference proteome</keyword>
<dbReference type="InterPro" id="IPR015424">
    <property type="entry name" value="PyrdxlP-dep_Trfase"/>
</dbReference>
<evidence type="ECO:0000256" key="2">
    <source>
        <dbReference type="ARBA" id="ARBA00006966"/>
    </source>
</evidence>
<evidence type="ECO:0000313" key="9">
    <source>
        <dbReference type="Proteomes" id="UP000326287"/>
    </source>
</evidence>
<keyword evidence="5 8" id="KW-0456">Lyase</keyword>
<protein>
    <submittedName>
        <fullName evidence="8">Low-specificity L-threonine aldolase</fullName>
        <ecNumber evidence="8">4.1.2.48</ecNumber>
    </submittedName>
</protein>
<comment type="similarity">
    <text evidence="2">Belongs to the threonine aldolase family.</text>
</comment>
<keyword evidence="4" id="KW-0663">Pyridoxal phosphate</keyword>
<evidence type="ECO:0000256" key="5">
    <source>
        <dbReference type="ARBA" id="ARBA00023239"/>
    </source>
</evidence>
<dbReference type="InterPro" id="IPR015422">
    <property type="entry name" value="PyrdxlP-dep_Trfase_small"/>
</dbReference>
<dbReference type="PANTHER" id="PTHR48097">
    <property type="entry name" value="L-THREONINE ALDOLASE-RELATED"/>
    <property type="match status" value="1"/>
</dbReference>
<dbReference type="NCBIfam" id="NF041359">
    <property type="entry name" value="GntG_guanitoxin"/>
    <property type="match status" value="1"/>
</dbReference>
<comment type="cofactor">
    <cofactor evidence="1">
        <name>pyridoxal 5'-phosphate</name>
        <dbReference type="ChEBI" id="CHEBI:597326"/>
    </cofactor>
</comment>
<dbReference type="RefSeq" id="WP_152661688.1">
    <property type="nucleotide sequence ID" value="NZ_CP036422.1"/>
</dbReference>
<sequence length="341" mass="36316">MSHLVADFRSDTVTRPCPGMKKAMVEAELGDDVLGDDPTVMQLEQALARQAGKEAGLFLPSGTQSNLVALMAHCERGDEYIVGQDAHTYKYEGGGAAVLGSIQPQPIEFEPDSTLDLLKVRAKIKADDSHFANTRLLCLENTCSGNVLPLAYHGEARALCDEHGLGLHLDGARLFNALVKQDVSLAQISQHYDSVSLCLSKGLGTPAGSVLVGDADVLAKARRWRKVLGGGLRQSGMLAAAGLYALEHNIARLADDHSNARRLAEGLAAIPGVSCDPAAVQTNMVFAMIDDPAQAKPLEDFLRDNGVLTLGGQVLRLVTHKDVNEAGVERALVLVAEFFSS</sequence>
<dbReference type="PIRSF" id="PIRSF017617">
    <property type="entry name" value="Thr_aldolase"/>
    <property type="match status" value="1"/>
</dbReference>
<dbReference type="EC" id="4.1.2.48" evidence="8"/>
<dbReference type="GO" id="GO:0008732">
    <property type="term" value="F:L-allo-threonine aldolase activity"/>
    <property type="evidence" value="ECO:0007669"/>
    <property type="project" value="TreeGrafter"/>
</dbReference>
<comment type="subunit">
    <text evidence="3">Homotetramer.</text>
</comment>
<organism evidence="8 9">
    <name type="scientific">Halioglobus maricola</name>
    <dbReference type="NCBI Taxonomy" id="2601894"/>
    <lineage>
        <taxon>Bacteria</taxon>
        <taxon>Pseudomonadati</taxon>
        <taxon>Pseudomonadota</taxon>
        <taxon>Gammaproteobacteria</taxon>
        <taxon>Cellvibrionales</taxon>
        <taxon>Halieaceae</taxon>
        <taxon>Halioglobus</taxon>
    </lineage>
</organism>
<dbReference type="CDD" id="cd06502">
    <property type="entry name" value="TA_like"/>
    <property type="match status" value="1"/>
</dbReference>
<dbReference type="SUPFAM" id="SSF53383">
    <property type="entry name" value="PLP-dependent transferases"/>
    <property type="match status" value="1"/>
</dbReference>
<dbReference type="EMBL" id="CP036422">
    <property type="protein sequence ID" value="QFU75581.1"/>
    <property type="molecule type" value="Genomic_DNA"/>
</dbReference>
<name>A0A5P9NIF4_9GAMM</name>
<dbReference type="GO" id="GO:0005829">
    <property type="term" value="C:cytosol"/>
    <property type="evidence" value="ECO:0007669"/>
    <property type="project" value="TreeGrafter"/>
</dbReference>
<accession>A0A5P9NIF4</accession>
<dbReference type="FunFam" id="3.40.640.10:FF:000030">
    <property type="entry name" value="Low-specificity L-threonine aldolase"/>
    <property type="match status" value="1"/>
</dbReference>
<dbReference type="GO" id="GO:0006545">
    <property type="term" value="P:glycine biosynthetic process"/>
    <property type="evidence" value="ECO:0007669"/>
    <property type="project" value="TreeGrafter"/>
</dbReference>
<dbReference type="PANTHER" id="PTHR48097:SF9">
    <property type="entry name" value="L-THREONINE ALDOLASE"/>
    <property type="match status" value="1"/>
</dbReference>
<dbReference type="Pfam" id="PF01212">
    <property type="entry name" value="Beta_elim_lyase"/>
    <property type="match status" value="1"/>
</dbReference>
<dbReference type="Gene3D" id="3.40.640.10">
    <property type="entry name" value="Type I PLP-dependent aspartate aminotransferase-like (Major domain)"/>
    <property type="match status" value="1"/>
</dbReference>
<evidence type="ECO:0000256" key="6">
    <source>
        <dbReference type="PIRSR" id="PIRSR017617-1"/>
    </source>
</evidence>
<reference evidence="8 9" key="1">
    <citation type="submission" date="2019-02" db="EMBL/GenBank/DDBJ databases">
        <authorList>
            <person name="Li S.-H."/>
        </authorList>
    </citation>
    <scope>NUCLEOTIDE SEQUENCE [LARGE SCALE GENOMIC DNA]</scope>
    <source>
        <strain evidence="8 9">IMCC14385</strain>
    </source>
</reference>
<dbReference type="InterPro" id="IPR001597">
    <property type="entry name" value="ArAA_b-elim_lyase/Thr_aldolase"/>
</dbReference>
<evidence type="ECO:0000256" key="3">
    <source>
        <dbReference type="ARBA" id="ARBA00011881"/>
    </source>
</evidence>
<feature type="domain" description="Aromatic amino acid beta-eliminating lyase/threonine aldolase" evidence="7">
    <location>
        <begin position="7"/>
        <end position="287"/>
    </location>
</feature>
<dbReference type="Gene3D" id="3.90.1150.10">
    <property type="entry name" value="Aspartate Aminotransferase, domain 1"/>
    <property type="match status" value="1"/>
</dbReference>
<dbReference type="InterPro" id="IPR015421">
    <property type="entry name" value="PyrdxlP-dep_Trfase_major"/>
</dbReference>
<evidence type="ECO:0000313" key="8">
    <source>
        <dbReference type="EMBL" id="QFU75581.1"/>
    </source>
</evidence>
<gene>
    <name evidence="8" type="ORF">EY643_07920</name>
</gene>
<dbReference type="OrthoDB" id="9774495at2"/>
<proteinExistence type="inferred from homology"/>
<evidence type="ECO:0000256" key="1">
    <source>
        <dbReference type="ARBA" id="ARBA00001933"/>
    </source>
</evidence>
<dbReference type="InterPro" id="IPR023603">
    <property type="entry name" value="Low_specificity_L-TA-like"/>
</dbReference>
<evidence type="ECO:0000256" key="4">
    <source>
        <dbReference type="ARBA" id="ARBA00022898"/>
    </source>
</evidence>
<dbReference type="KEGG" id="halc:EY643_07920"/>
<feature type="modified residue" description="N6-(pyridoxal phosphate)lysine" evidence="6">
    <location>
        <position position="201"/>
    </location>
</feature>